<feature type="non-terminal residue" evidence="2">
    <location>
        <position position="145"/>
    </location>
</feature>
<feature type="transmembrane region" description="Helical" evidence="1">
    <location>
        <begin position="12"/>
        <end position="38"/>
    </location>
</feature>
<keyword evidence="1 2" id="KW-0812">Transmembrane</keyword>
<evidence type="ECO:0000313" key="2">
    <source>
        <dbReference type="EMBL" id="EKC63673.1"/>
    </source>
</evidence>
<dbReference type="AlphaFoldDB" id="K1T1E5"/>
<proteinExistence type="predicted"/>
<keyword evidence="1" id="KW-1133">Transmembrane helix</keyword>
<organism evidence="2">
    <name type="scientific">human gut metagenome</name>
    <dbReference type="NCBI Taxonomy" id="408170"/>
    <lineage>
        <taxon>unclassified sequences</taxon>
        <taxon>metagenomes</taxon>
        <taxon>organismal metagenomes</taxon>
    </lineage>
</organism>
<gene>
    <name evidence="2" type="ORF">LEA_11220</name>
</gene>
<name>K1T1E5_9ZZZZ</name>
<protein>
    <submittedName>
        <fullName evidence="2">ATP/GTP-binding transmembrane protein</fullName>
    </submittedName>
</protein>
<sequence>MKLIWQLLRQHVSVLQLAGFLVTNLVGVAIVLTAVQLYRDVTPALQVPDSFLDNDFIILTKEVEGAGIGKTSFTQTELAELAEQPFTEALGEFTPARYSVMGGISLAGIGMRTYLFFESVPDRFLDVRSDEWGFEEGSEFVSDHS</sequence>
<comment type="caution">
    <text evidence="2">The sequence shown here is derived from an EMBL/GenBank/DDBJ whole genome shotgun (WGS) entry which is preliminary data.</text>
</comment>
<dbReference type="EMBL" id="AJWY01007550">
    <property type="protein sequence ID" value="EKC63673.1"/>
    <property type="molecule type" value="Genomic_DNA"/>
</dbReference>
<reference evidence="2" key="1">
    <citation type="journal article" date="2013" name="Environ. Microbiol.">
        <title>Microbiota from the distal guts of lean and obese adolescents exhibit partial functional redundancy besides clear differences in community structure.</title>
        <authorList>
            <person name="Ferrer M."/>
            <person name="Ruiz A."/>
            <person name="Lanza F."/>
            <person name="Haange S.B."/>
            <person name="Oberbach A."/>
            <person name="Till H."/>
            <person name="Bargiela R."/>
            <person name="Campoy C."/>
            <person name="Segura M.T."/>
            <person name="Richter M."/>
            <person name="von Bergen M."/>
            <person name="Seifert J."/>
            <person name="Suarez A."/>
        </authorList>
    </citation>
    <scope>NUCLEOTIDE SEQUENCE</scope>
</reference>
<accession>K1T1E5</accession>
<evidence type="ECO:0000256" key="1">
    <source>
        <dbReference type="SAM" id="Phobius"/>
    </source>
</evidence>
<keyword evidence="1" id="KW-0472">Membrane</keyword>